<dbReference type="Proteomes" id="UP000223071">
    <property type="component" value="Unassembled WGS sequence"/>
</dbReference>
<gene>
    <name evidence="3" type="primary">rpsP</name>
    <name evidence="4" type="ORF">A9A59_2484</name>
</gene>
<dbReference type="InterPro" id="IPR000307">
    <property type="entry name" value="Ribosomal_bS16"/>
</dbReference>
<sequence>MIRIRLRRTGKKGYPLYRVVVANSPDRRDGRFIETLGSYDPHQDPPRVTINADRAREWLSKGAQPSEAAEKILVRAGVLERKPPVVKKKAARPAASTDSAE</sequence>
<dbReference type="EMBL" id="PDJQ01000001">
    <property type="protein sequence ID" value="PFG75216.1"/>
    <property type="molecule type" value="Genomic_DNA"/>
</dbReference>
<dbReference type="Gene3D" id="3.30.1320.10">
    <property type="match status" value="1"/>
</dbReference>
<dbReference type="RefSeq" id="WP_098504545.1">
    <property type="nucleotide sequence ID" value="NZ_PDJQ01000001.1"/>
</dbReference>
<dbReference type="SUPFAM" id="SSF54565">
    <property type="entry name" value="Ribosomal protein S16"/>
    <property type="match status" value="1"/>
</dbReference>
<dbReference type="PANTHER" id="PTHR12919">
    <property type="entry name" value="30S RIBOSOMAL PROTEIN S16"/>
    <property type="match status" value="1"/>
</dbReference>
<keyword evidence="2 3" id="KW-0687">Ribonucleoprotein</keyword>
<evidence type="ECO:0000256" key="3">
    <source>
        <dbReference type="HAMAP-Rule" id="MF_00385"/>
    </source>
</evidence>
<evidence type="ECO:0000256" key="1">
    <source>
        <dbReference type="ARBA" id="ARBA00022980"/>
    </source>
</evidence>
<proteinExistence type="inferred from homology"/>
<dbReference type="PANTHER" id="PTHR12919:SF20">
    <property type="entry name" value="SMALL RIBOSOMAL SUBUNIT PROTEIN BS16M"/>
    <property type="match status" value="1"/>
</dbReference>
<dbReference type="GO" id="GO:0006412">
    <property type="term" value="P:translation"/>
    <property type="evidence" value="ECO:0007669"/>
    <property type="project" value="UniProtKB-UniRule"/>
</dbReference>
<protein>
    <recommendedName>
        <fullName evidence="3">Small ribosomal subunit protein bS16</fullName>
    </recommendedName>
</protein>
<evidence type="ECO:0000256" key="2">
    <source>
        <dbReference type="ARBA" id="ARBA00023274"/>
    </source>
</evidence>
<comment type="caution">
    <text evidence="4">The sequence shown here is derived from an EMBL/GenBank/DDBJ whole genome shotgun (WGS) entry which is preliminary data.</text>
</comment>
<dbReference type="GO" id="GO:0005737">
    <property type="term" value="C:cytoplasm"/>
    <property type="evidence" value="ECO:0007669"/>
    <property type="project" value="UniProtKB-ARBA"/>
</dbReference>
<dbReference type="AlphaFoldDB" id="A0A2A9HJP3"/>
<dbReference type="InterPro" id="IPR023803">
    <property type="entry name" value="Ribosomal_bS16_dom_sf"/>
</dbReference>
<reference evidence="4 5" key="1">
    <citation type="submission" date="2017-09" db="EMBL/GenBank/DDBJ databases">
        <title>Sequencing the genomes of two abundant thermophiles in Great Basin hot springs: Thermocrinis jamiesonii and novel Chloroflexi Thermoflexus hugenholtzii.</title>
        <authorList>
            <person name="Hedlund B."/>
        </authorList>
    </citation>
    <scope>NUCLEOTIDE SEQUENCE [LARGE SCALE GENOMIC DNA]</scope>
    <source>
        <strain evidence="4 5">G233</strain>
    </source>
</reference>
<evidence type="ECO:0000313" key="5">
    <source>
        <dbReference type="Proteomes" id="UP000223071"/>
    </source>
</evidence>
<keyword evidence="1 3" id="KW-0689">Ribosomal protein</keyword>
<keyword evidence="5" id="KW-1185">Reference proteome</keyword>
<dbReference type="GO" id="GO:0015935">
    <property type="term" value="C:small ribosomal subunit"/>
    <property type="evidence" value="ECO:0007669"/>
    <property type="project" value="TreeGrafter"/>
</dbReference>
<accession>A0A2A9HJP3</accession>
<comment type="similarity">
    <text evidence="3">Belongs to the bacterial ribosomal protein bS16 family.</text>
</comment>
<dbReference type="NCBIfam" id="TIGR00002">
    <property type="entry name" value="S16"/>
    <property type="match status" value="1"/>
</dbReference>
<organism evidence="4 5">
    <name type="scientific">Tepidiforma thermophila (strain KCTC 52669 / CGMCC 1.13589 / G233)</name>
    <dbReference type="NCBI Taxonomy" id="2761530"/>
    <lineage>
        <taxon>Bacteria</taxon>
        <taxon>Bacillati</taxon>
        <taxon>Chloroflexota</taxon>
        <taxon>Tepidiformia</taxon>
        <taxon>Tepidiformales</taxon>
        <taxon>Tepidiformaceae</taxon>
        <taxon>Tepidiforma</taxon>
    </lineage>
</organism>
<name>A0A2A9HJP3_TEPT2</name>
<dbReference type="GO" id="GO:0003735">
    <property type="term" value="F:structural constituent of ribosome"/>
    <property type="evidence" value="ECO:0007669"/>
    <property type="project" value="InterPro"/>
</dbReference>
<dbReference type="HAMAP" id="MF_00385">
    <property type="entry name" value="Ribosomal_bS16"/>
    <property type="match status" value="1"/>
</dbReference>
<evidence type="ECO:0000313" key="4">
    <source>
        <dbReference type="EMBL" id="PFG75216.1"/>
    </source>
</evidence>
<dbReference type="Pfam" id="PF00886">
    <property type="entry name" value="Ribosomal_S16"/>
    <property type="match status" value="1"/>
</dbReference>